<dbReference type="InterPro" id="IPR008136">
    <property type="entry name" value="CinA_C"/>
</dbReference>
<dbReference type="InterPro" id="IPR004570">
    <property type="entry name" value="Phosphatidylglycerol_P_synth"/>
</dbReference>
<evidence type="ECO:0000256" key="5">
    <source>
        <dbReference type="ARBA" id="ARBA00022692"/>
    </source>
</evidence>
<keyword evidence="6 13" id="KW-1133">Transmembrane helix</keyword>
<evidence type="ECO:0000256" key="8">
    <source>
        <dbReference type="ARBA" id="ARBA00023136"/>
    </source>
</evidence>
<comment type="subcellular location">
    <subcellularLocation>
        <location evidence="1">Membrane</location>
        <topology evidence="1">Multi-pass membrane protein</topology>
    </subcellularLocation>
</comment>
<feature type="transmembrane region" description="Helical" evidence="13">
    <location>
        <begin position="181"/>
        <end position="202"/>
    </location>
</feature>
<dbReference type="EMBL" id="JAUMVS010000005">
    <property type="protein sequence ID" value="MDO4841185.1"/>
    <property type="molecule type" value="Genomic_DNA"/>
</dbReference>
<evidence type="ECO:0000256" key="6">
    <source>
        <dbReference type="ARBA" id="ARBA00022989"/>
    </source>
</evidence>
<evidence type="ECO:0000313" key="16">
    <source>
        <dbReference type="Proteomes" id="UP001168575"/>
    </source>
</evidence>
<dbReference type="InterPro" id="IPR000462">
    <property type="entry name" value="CDP-OH_P_trans"/>
</dbReference>
<reference evidence="15" key="1">
    <citation type="submission" date="2023-07" db="EMBL/GenBank/DDBJ databases">
        <title>Between Cages and Wild: Unraveling the Impact of Captivity on Animal Microbiomes and Antimicrobial Resistance.</title>
        <authorList>
            <person name="Schmartz G.P."/>
            <person name="Rehner J."/>
            <person name="Schuff M.J."/>
            <person name="Becker S.L."/>
            <person name="Kravczyk M."/>
            <person name="Gurevich A."/>
            <person name="Francke R."/>
            <person name="Mueller R."/>
            <person name="Keller V."/>
            <person name="Keller A."/>
        </authorList>
    </citation>
    <scope>NUCLEOTIDE SEQUENCE</scope>
    <source>
        <strain evidence="15">S12M_St_49</strain>
    </source>
</reference>
<evidence type="ECO:0000256" key="11">
    <source>
        <dbReference type="NCBIfam" id="TIGR00560"/>
    </source>
</evidence>
<dbReference type="NCBIfam" id="TIGR00199">
    <property type="entry name" value="PncC_domain"/>
    <property type="match status" value="1"/>
</dbReference>
<feature type="transmembrane region" description="Helical" evidence="13">
    <location>
        <begin position="96"/>
        <end position="121"/>
    </location>
</feature>
<gene>
    <name evidence="15" type="primary">pgsA</name>
    <name evidence="15" type="ORF">Q3982_00705</name>
</gene>
<dbReference type="Proteomes" id="UP001168575">
    <property type="component" value="Unassembled WGS sequence"/>
</dbReference>
<dbReference type="InterPro" id="IPR043130">
    <property type="entry name" value="CDP-OH_PTrfase_TM_dom"/>
</dbReference>
<evidence type="ECO:0000256" key="1">
    <source>
        <dbReference type="ARBA" id="ARBA00004141"/>
    </source>
</evidence>
<dbReference type="GO" id="GO:0046474">
    <property type="term" value="P:glycerophospholipid biosynthetic process"/>
    <property type="evidence" value="ECO:0007669"/>
    <property type="project" value="TreeGrafter"/>
</dbReference>
<feature type="transmembrane region" description="Helical" evidence="13">
    <location>
        <begin position="142"/>
        <end position="161"/>
    </location>
</feature>
<dbReference type="Gene3D" id="1.20.120.1760">
    <property type="match status" value="1"/>
</dbReference>
<evidence type="ECO:0000256" key="4">
    <source>
        <dbReference type="ARBA" id="ARBA00022679"/>
    </source>
</evidence>
<dbReference type="InterPro" id="IPR050324">
    <property type="entry name" value="CDP-alcohol_PTase-I"/>
</dbReference>
<dbReference type="GO" id="GO:0008444">
    <property type="term" value="F:CDP-diacylglycerol-glycerol-3-phosphate 3-phosphatidyltransferase activity"/>
    <property type="evidence" value="ECO:0007669"/>
    <property type="project" value="UniProtKB-UniRule"/>
</dbReference>
<evidence type="ECO:0000256" key="2">
    <source>
        <dbReference type="ARBA" id="ARBA00010441"/>
    </source>
</evidence>
<evidence type="ECO:0000313" key="15">
    <source>
        <dbReference type="EMBL" id="MDO4841185.1"/>
    </source>
</evidence>
<name>A0AA43U8J6_9ACTN</name>
<keyword evidence="9" id="KW-0594">Phospholipid biosynthesis</keyword>
<accession>A0AA43U8J6</accession>
<sequence length="386" mass="41988">MAKDTVKNPEDRLNTPANIVTIIRVCLIPVFVVALLSPWPALFGLGDAFSNHEKAIVATVIFVVISLTDFLDGYLARSRNEITTFGKFMDPLADKMLVIAALLVLVELDILPSWPVIIIIAREFIVSGIRMLAANQGVVIAASWYGKFKTTFQIIAIVLFLLKEGVSSTEVTGVLADPLYIIAWVVMLIALVLTIISMVDYINGFIKMLNSNKTEDQKMELDLKEQLKLESQNLLELLKDKDLKIITAESLTGGLISAYLTSIPGSSEVVVGGVASYAYELKRDALKVDYDNLLKNGAVNGETATQMVKGALDLSIANVAVAVTGIAGPGGEEPGKPVGTVFMGIMSDKMEVPDIFELHFTGNRDEIRLQTVQAALEILPKVIETY</sequence>
<dbReference type="Gene3D" id="3.90.950.20">
    <property type="entry name" value="CinA-like"/>
    <property type="match status" value="1"/>
</dbReference>
<dbReference type="GO" id="GO:0016020">
    <property type="term" value="C:membrane"/>
    <property type="evidence" value="ECO:0007669"/>
    <property type="project" value="UniProtKB-SubCell"/>
</dbReference>
<dbReference type="InterPro" id="IPR048254">
    <property type="entry name" value="CDP_ALCOHOL_P_TRANSF_CS"/>
</dbReference>
<evidence type="ECO:0000256" key="3">
    <source>
        <dbReference type="ARBA" id="ARBA00022516"/>
    </source>
</evidence>
<dbReference type="Pfam" id="PF01066">
    <property type="entry name" value="CDP-OH_P_transf"/>
    <property type="match status" value="1"/>
</dbReference>
<evidence type="ECO:0000256" key="9">
    <source>
        <dbReference type="ARBA" id="ARBA00023209"/>
    </source>
</evidence>
<dbReference type="PANTHER" id="PTHR14269:SF62">
    <property type="entry name" value="CDP-DIACYLGLYCEROL--GLYCEROL-3-PHOSPHATE 3-PHOSPHATIDYLTRANSFERASE 1, CHLOROPLASTIC"/>
    <property type="match status" value="1"/>
</dbReference>
<keyword evidence="3" id="KW-0444">Lipid biosynthesis</keyword>
<dbReference type="InterPro" id="IPR036653">
    <property type="entry name" value="CinA-like_C"/>
</dbReference>
<dbReference type="PROSITE" id="PS00379">
    <property type="entry name" value="CDP_ALCOHOL_P_TRANSF"/>
    <property type="match status" value="1"/>
</dbReference>
<keyword evidence="16" id="KW-1185">Reference proteome</keyword>
<dbReference type="SUPFAM" id="SSF142433">
    <property type="entry name" value="CinA-like"/>
    <property type="match status" value="1"/>
</dbReference>
<dbReference type="AlphaFoldDB" id="A0AA43U8J6"/>
<evidence type="ECO:0000256" key="7">
    <source>
        <dbReference type="ARBA" id="ARBA00023098"/>
    </source>
</evidence>
<feature type="transmembrane region" description="Helical" evidence="13">
    <location>
        <begin position="55"/>
        <end position="76"/>
    </location>
</feature>
<keyword evidence="8 13" id="KW-0472">Membrane</keyword>
<evidence type="ECO:0000256" key="13">
    <source>
        <dbReference type="SAM" id="Phobius"/>
    </source>
</evidence>
<keyword evidence="7" id="KW-0443">Lipid metabolism</keyword>
<proteinExistence type="inferred from homology"/>
<evidence type="ECO:0000256" key="12">
    <source>
        <dbReference type="RuleBase" id="RU003750"/>
    </source>
</evidence>
<dbReference type="EC" id="2.7.8.5" evidence="11"/>
<dbReference type="Pfam" id="PF02464">
    <property type="entry name" value="CinA"/>
    <property type="match status" value="1"/>
</dbReference>
<feature type="transmembrane region" description="Helical" evidence="13">
    <location>
        <begin position="20"/>
        <end position="43"/>
    </location>
</feature>
<evidence type="ECO:0000259" key="14">
    <source>
        <dbReference type="Pfam" id="PF02464"/>
    </source>
</evidence>
<keyword evidence="5 13" id="KW-0812">Transmembrane</keyword>
<feature type="domain" description="CinA C-terminal" evidence="14">
    <location>
        <begin position="232"/>
        <end position="382"/>
    </location>
</feature>
<dbReference type="PANTHER" id="PTHR14269">
    <property type="entry name" value="CDP-DIACYLGLYCEROL--GLYCEROL-3-PHOSPHATE 3-PHOSPHATIDYLTRANSFERASE-RELATED"/>
    <property type="match status" value="1"/>
</dbReference>
<keyword evidence="4 12" id="KW-0808">Transferase</keyword>
<comment type="caution">
    <text evidence="15">The sequence shown here is derived from an EMBL/GenBank/DDBJ whole genome shotgun (WGS) entry which is preliminary data.</text>
</comment>
<comment type="similarity">
    <text evidence="2 12">Belongs to the CDP-alcohol phosphatidyltransferase class-I family.</text>
</comment>
<protein>
    <recommendedName>
        <fullName evidence="11">CDP-diacylglycerol--glycerol-3-phosphate 3-phosphatidyltransferase</fullName>
        <ecNumber evidence="11">2.7.8.5</ecNumber>
    </recommendedName>
</protein>
<dbReference type="NCBIfam" id="TIGR00560">
    <property type="entry name" value="pgsA"/>
    <property type="match status" value="1"/>
</dbReference>
<keyword evidence="10" id="KW-1208">Phospholipid metabolism</keyword>
<organism evidence="15 16">
    <name type="scientific">Phoenicibacter congonensis</name>
    <dbReference type="NCBI Taxonomy" id="1944646"/>
    <lineage>
        <taxon>Bacteria</taxon>
        <taxon>Bacillati</taxon>
        <taxon>Actinomycetota</taxon>
        <taxon>Coriobacteriia</taxon>
        <taxon>Eggerthellales</taxon>
        <taxon>Eggerthellaceae</taxon>
        <taxon>Phoenicibacter</taxon>
    </lineage>
</organism>
<evidence type="ECO:0000256" key="10">
    <source>
        <dbReference type="ARBA" id="ARBA00023264"/>
    </source>
</evidence>